<dbReference type="Pfam" id="PF01381">
    <property type="entry name" value="HTH_3"/>
    <property type="match status" value="1"/>
</dbReference>
<comment type="caution">
    <text evidence="3">The sequence shown here is derived from an EMBL/GenBank/DDBJ whole genome shotgun (WGS) entry which is preliminary data.</text>
</comment>
<dbReference type="EMBL" id="JBIMSP010000051">
    <property type="protein sequence ID" value="MFH5244776.1"/>
    <property type="molecule type" value="Genomic_DNA"/>
</dbReference>
<evidence type="ECO:0000313" key="5">
    <source>
        <dbReference type="Proteomes" id="UP001609219"/>
    </source>
</evidence>
<accession>A0ABW7KWH4</accession>
<dbReference type="CDD" id="cd00093">
    <property type="entry name" value="HTH_XRE"/>
    <property type="match status" value="1"/>
</dbReference>
<dbReference type="Proteomes" id="UP001609176">
    <property type="component" value="Unassembled WGS sequence"/>
</dbReference>
<evidence type="ECO:0000259" key="1">
    <source>
        <dbReference type="PROSITE" id="PS50943"/>
    </source>
</evidence>
<evidence type="ECO:0000313" key="3">
    <source>
        <dbReference type="EMBL" id="MFH5244776.1"/>
    </source>
</evidence>
<sequence>MAKPRRRDRGRSDAISDRFAARRYQLGLTQLELADLAGVSRSSVQAIEAGKRSVQFDVVVAVADALGCDLVLTTKAGAAVTV</sequence>
<dbReference type="SUPFAM" id="SSF47413">
    <property type="entry name" value="lambda repressor-like DNA-binding domains"/>
    <property type="match status" value="1"/>
</dbReference>
<dbReference type="EMBL" id="JBIMSN010000022">
    <property type="protein sequence ID" value="MFH5227965.1"/>
    <property type="molecule type" value="Genomic_DNA"/>
</dbReference>
<evidence type="ECO:0000313" key="2">
    <source>
        <dbReference type="EMBL" id="MFH5227965.1"/>
    </source>
</evidence>
<gene>
    <name evidence="3" type="ORF">ACHIPV_23300</name>
    <name evidence="2" type="ORF">ACHIRB_05085</name>
</gene>
<reference evidence="4 5" key="1">
    <citation type="submission" date="2024-10" db="EMBL/GenBank/DDBJ databases">
        <authorList>
            <person name="Riesco R."/>
        </authorList>
    </citation>
    <scope>NUCLEOTIDE SEQUENCE [LARGE SCALE GENOMIC DNA]</scope>
    <source>
        <strain evidence="3 4">NCIMB 15448</strain>
        <strain evidence="2 5">NCIMB 15450</strain>
    </source>
</reference>
<dbReference type="Gene3D" id="1.10.260.40">
    <property type="entry name" value="lambda repressor-like DNA-binding domains"/>
    <property type="match status" value="1"/>
</dbReference>
<name>A0ABW7KWH4_9NOCA</name>
<dbReference type="SMART" id="SM00530">
    <property type="entry name" value="HTH_XRE"/>
    <property type="match status" value="1"/>
</dbReference>
<organism evidence="3 4">
    <name type="scientific">Antrihabitans spumae</name>
    <dbReference type="NCBI Taxonomy" id="3373370"/>
    <lineage>
        <taxon>Bacteria</taxon>
        <taxon>Bacillati</taxon>
        <taxon>Actinomycetota</taxon>
        <taxon>Actinomycetes</taxon>
        <taxon>Mycobacteriales</taxon>
        <taxon>Nocardiaceae</taxon>
        <taxon>Antrihabitans</taxon>
    </lineage>
</organism>
<dbReference type="Proteomes" id="UP001609219">
    <property type="component" value="Unassembled WGS sequence"/>
</dbReference>
<proteinExistence type="predicted"/>
<dbReference type="RefSeq" id="WP_395125868.1">
    <property type="nucleotide sequence ID" value="NZ_JBIMSN010000022.1"/>
</dbReference>
<dbReference type="PROSITE" id="PS50943">
    <property type="entry name" value="HTH_CROC1"/>
    <property type="match status" value="1"/>
</dbReference>
<feature type="domain" description="HTH cro/C1-type" evidence="1">
    <location>
        <begin position="25"/>
        <end position="73"/>
    </location>
</feature>
<protein>
    <submittedName>
        <fullName evidence="3">Helix-turn-helix domain-containing protein</fullName>
    </submittedName>
</protein>
<keyword evidence="5" id="KW-1185">Reference proteome</keyword>
<dbReference type="InterPro" id="IPR001387">
    <property type="entry name" value="Cro/C1-type_HTH"/>
</dbReference>
<dbReference type="InterPro" id="IPR010982">
    <property type="entry name" value="Lambda_DNA-bd_dom_sf"/>
</dbReference>
<evidence type="ECO:0000313" key="4">
    <source>
        <dbReference type="Proteomes" id="UP001609176"/>
    </source>
</evidence>